<accession>A0A7X0BWB2</accession>
<evidence type="ECO:0000313" key="2">
    <source>
        <dbReference type="Proteomes" id="UP000583800"/>
    </source>
</evidence>
<keyword evidence="2" id="KW-1185">Reference proteome</keyword>
<reference evidence="1 2" key="1">
    <citation type="submission" date="2020-08" db="EMBL/GenBank/DDBJ databases">
        <title>Sequencing the genomes of 1000 actinobacteria strains.</title>
        <authorList>
            <person name="Klenk H.-P."/>
        </authorList>
    </citation>
    <scope>NUCLEOTIDE SEQUENCE [LARGE SCALE GENOMIC DNA]</scope>
    <source>
        <strain evidence="1 2">DSM 45913</strain>
    </source>
</reference>
<organism evidence="1 2">
    <name type="scientific">Nonomuraea muscovyensis</name>
    <dbReference type="NCBI Taxonomy" id="1124761"/>
    <lineage>
        <taxon>Bacteria</taxon>
        <taxon>Bacillati</taxon>
        <taxon>Actinomycetota</taxon>
        <taxon>Actinomycetes</taxon>
        <taxon>Streptosporangiales</taxon>
        <taxon>Streptosporangiaceae</taxon>
        <taxon>Nonomuraea</taxon>
    </lineage>
</organism>
<protein>
    <submittedName>
        <fullName evidence="1">Uncharacterized protein</fullName>
    </submittedName>
</protein>
<dbReference type="RefSeq" id="WP_185082007.1">
    <property type="nucleotide sequence ID" value="NZ_JACHJB010000001.1"/>
</dbReference>
<dbReference type="EMBL" id="JACHJB010000001">
    <property type="protein sequence ID" value="MBB6343783.1"/>
    <property type="molecule type" value="Genomic_DNA"/>
</dbReference>
<gene>
    <name evidence="1" type="ORF">FHU36_000292</name>
</gene>
<comment type="caution">
    <text evidence="1">The sequence shown here is derived from an EMBL/GenBank/DDBJ whole genome shotgun (WGS) entry which is preliminary data.</text>
</comment>
<proteinExistence type="predicted"/>
<dbReference type="Proteomes" id="UP000583800">
    <property type="component" value="Unassembled WGS sequence"/>
</dbReference>
<dbReference type="AlphaFoldDB" id="A0A7X0BWB2"/>
<sequence>MTGDELMYRLGFAQGEEVGRGRAEAEMQREWSALAEKVKATGRALTAAELAERRRPGGPIYEARMRRHGGREYRGGPVDFWTGQPIIREESA</sequence>
<name>A0A7X0BWB2_9ACTN</name>
<evidence type="ECO:0000313" key="1">
    <source>
        <dbReference type="EMBL" id="MBB6343783.1"/>
    </source>
</evidence>